<dbReference type="VEuPathDB" id="FungiDB:PTTG_01598"/>
<proteinExistence type="predicted"/>
<gene>
    <name evidence="3" type="ORF">PTTG_01598</name>
</gene>
<reference evidence="3" key="1">
    <citation type="submission" date="2009-11" db="EMBL/GenBank/DDBJ databases">
        <authorList>
            <consortium name="The Broad Institute Genome Sequencing Platform"/>
            <person name="Ward D."/>
            <person name="Feldgarden M."/>
            <person name="Earl A."/>
            <person name="Young S.K."/>
            <person name="Zeng Q."/>
            <person name="Koehrsen M."/>
            <person name="Alvarado L."/>
            <person name="Berlin A."/>
            <person name="Bochicchio J."/>
            <person name="Borenstein D."/>
            <person name="Chapman S.B."/>
            <person name="Chen Z."/>
            <person name="Engels R."/>
            <person name="Freedman E."/>
            <person name="Gellesch M."/>
            <person name="Goldberg J."/>
            <person name="Griggs A."/>
            <person name="Gujja S."/>
            <person name="Heilman E."/>
            <person name="Heiman D."/>
            <person name="Hepburn T."/>
            <person name="Howarth C."/>
            <person name="Jen D."/>
            <person name="Larson L."/>
            <person name="Lewis B."/>
            <person name="Mehta T."/>
            <person name="Park D."/>
            <person name="Pearson M."/>
            <person name="Roberts A."/>
            <person name="Saif S."/>
            <person name="Shea T."/>
            <person name="Shenoy N."/>
            <person name="Sisk P."/>
            <person name="Stolte C."/>
            <person name="Sykes S."/>
            <person name="Thomson T."/>
            <person name="Walk T."/>
            <person name="White J."/>
            <person name="Yandava C."/>
            <person name="Izard J."/>
            <person name="Baranova O.V."/>
            <person name="Blanton J.M."/>
            <person name="Tanner A.C."/>
            <person name="Dewhirst F.E."/>
            <person name="Haas B."/>
            <person name="Nusbaum C."/>
            <person name="Birren B."/>
        </authorList>
    </citation>
    <scope>NUCLEOTIDE SEQUENCE [LARGE SCALE GENOMIC DNA]</scope>
    <source>
        <strain evidence="3">1-1 BBBD Race 1</strain>
    </source>
</reference>
<evidence type="ECO:0000313" key="3">
    <source>
        <dbReference type="EMBL" id="OAV93437.1"/>
    </source>
</evidence>
<dbReference type="OMA" id="WGRSSSW"/>
<evidence type="ECO:0000256" key="1">
    <source>
        <dbReference type="SAM" id="MobiDB-lite"/>
    </source>
</evidence>
<reference evidence="4" key="4">
    <citation type="submission" date="2025-05" db="UniProtKB">
        <authorList>
            <consortium name="EnsemblFungi"/>
        </authorList>
    </citation>
    <scope>IDENTIFICATION</scope>
    <source>
        <strain evidence="4">isolate 1-1 / race 1 (BBBD)</strain>
    </source>
</reference>
<feature type="compositionally biased region" description="Polar residues" evidence="1">
    <location>
        <begin position="132"/>
        <end position="143"/>
    </location>
</feature>
<evidence type="ECO:0000256" key="2">
    <source>
        <dbReference type="SAM" id="SignalP"/>
    </source>
</evidence>
<feature type="region of interest" description="Disordered" evidence="1">
    <location>
        <begin position="169"/>
        <end position="194"/>
    </location>
</feature>
<feature type="region of interest" description="Disordered" evidence="1">
    <location>
        <begin position="69"/>
        <end position="151"/>
    </location>
</feature>
<sequence>MPSTSVITSCTVFAAITYLAMANPLPQGSGNMVSNPTYNGQGPVASGMGAGSMDSAGMGGNAMGSMGSGMGTPPKIPTASTSNSASPLPKSQASMNMDTSAMSGGTKPANSMSPSPNSATSRPITAGGMDQYTPQKNHTSYTPAASEMGSSGMGTDSYASGAGMYGNNSTGSNGSPNKHVPGTGNAVPTGSSSSTGLSSYLLEVTGVAIAFVLFA</sequence>
<feature type="signal peptide" evidence="2">
    <location>
        <begin position="1"/>
        <end position="22"/>
    </location>
</feature>
<evidence type="ECO:0000313" key="5">
    <source>
        <dbReference type="Proteomes" id="UP000005240"/>
    </source>
</evidence>
<feature type="compositionally biased region" description="Polar residues" evidence="1">
    <location>
        <begin position="78"/>
        <end position="103"/>
    </location>
</feature>
<keyword evidence="5" id="KW-1185">Reference proteome</keyword>
<feature type="compositionally biased region" description="Low complexity" evidence="1">
    <location>
        <begin position="108"/>
        <end position="121"/>
    </location>
</feature>
<accession>A0A0C4ELG4</accession>
<reference evidence="3" key="2">
    <citation type="submission" date="2016-05" db="EMBL/GenBank/DDBJ databases">
        <title>Comparative analysis highlights variable genome content of wheat rusts and divergence of the mating loci.</title>
        <authorList>
            <person name="Cuomo C.A."/>
            <person name="Bakkeren G."/>
            <person name="Szabo L."/>
            <person name="Khalil H."/>
            <person name="Joly D."/>
            <person name="Goldberg J."/>
            <person name="Young S."/>
            <person name="Zeng Q."/>
            <person name="Fellers J."/>
        </authorList>
    </citation>
    <scope>NUCLEOTIDE SEQUENCE [LARGE SCALE GENOMIC DNA]</scope>
    <source>
        <strain evidence="3">1-1 BBBD Race 1</strain>
    </source>
</reference>
<name>A0A0C4ELG4_PUCT1</name>
<dbReference type="EMBL" id="ADAS02000051">
    <property type="protein sequence ID" value="OAV93437.1"/>
    <property type="molecule type" value="Genomic_DNA"/>
</dbReference>
<dbReference type="EnsemblFungi" id="PTTG_01598-t43_1">
    <property type="protein sequence ID" value="PTTG_01598-t43_1-p1"/>
    <property type="gene ID" value="PTTG_01598"/>
</dbReference>
<reference evidence="4 5" key="3">
    <citation type="journal article" date="2017" name="G3 (Bethesda)">
        <title>Comparative analysis highlights variable genome content of wheat rusts and divergence of the mating loci.</title>
        <authorList>
            <person name="Cuomo C.A."/>
            <person name="Bakkeren G."/>
            <person name="Khalil H.B."/>
            <person name="Panwar V."/>
            <person name="Joly D."/>
            <person name="Linning R."/>
            <person name="Sakthikumar S."/>
            <person name="Song X."/>
            <person name="Adiconis X."/>
            <person name="Fan L."/>
            <person name="Goldberg J.M."/>
            <person name="Levin J.Z."/>
            <person name="Young S."/>
            <person name="Zeng Q."/>
            <person name="Anikster Y."/>
            <person name="Bruce M."/>
            <person name="Wang M."/>
            <person name="Yin C."/>
            <person name="McCallum B."/>
            <person name="Szabo L.J."/>
            <person name="Hulbert S."/>
            <person name="Chen X."/>
            <person name="Fellers J.P."/>
        </authorList>
    </citation>
    <scope>NUCLEOTIDE SEQUENCE</scope>
    <source>
        <strain evidence="5">Isolate 1-1 / race 1 (BBBD)</strain>
        <strain evidence="4">isolate 1-1 / race 1 (BBBD)</strain>
    </source>
</reference>
<evidence type="ECO:0000313" key="4">
    <source>
        <dbReference type="EnsemblFungi" id="PTTG_01598-t43_1-p1"/>
    </source>
</evidence>
<protein>
    <submittedName>
        <fullName evidence="3 4">Uncharacterized protein</fullName>
    </submittedName>
</protein>
<organism evidence="3">
    <name type="scientific">Puccinia triticina (isolate 1-1 / race 1 (BBBD))</name>
    <name type="common">Brown leaf rust fungus</name>
    <dbReference type="NCBI Taxonomy" id="630390"/>
    <lineage>
        <taxon>Eukaryota</taxon>
        <taxon>Fungi</taxon>
        <taxon>Dikarya</taxon>
        <taxon>Basidiomycota</taxon>
        <taxon>Pucciniomycotina</taxon>
        <taxon>Pucciniomycetes</taxon>
        <taxon>Pucciniales</taxon>
        <taxon>Pucciniaceae</taxon>
        <taxon>Puccinia</taxon>
    </lineage>
</organism>
<dbReference type="OrthoDB" id="10446202at2759"/>
<dbReference type="Proteomes" id="UP000005240">
    <property type="component" value="Unassembled WGS sequence"/>
</dbReference>
<keyword evidence="2" id="KW-0732">Signal</keyword>
<feature type="chain" id="PRO_5009386120" evidence="2">
    <location>
        <begin position="23"/>
        <end position="215"/>
    </location>
</feature>
<dbReference type="AlphaFoldDB" id="A0A0C4ELG4"/>